<evidence type="ECO:0000313" key="3">
    <source>
        <dbReference type="Proteomes" id="UP000568380"/>
    </source>
</evidence>
<gene>
    <name evidence="2" type="ORF">HNR40_004692</name>
</gene>
<keyword evidence="3" id="KW-1185">Reference proteome</keyword>
<dbReference type="EMBL" id="JACHIN010000006">
    <property type="protein sequence ID" value="MBB5079206.1"/>
    <property type="molecule type" value="Genomic_DNA"/>
</dbReference>
<protein>
    <submittedName>
        <fullName evidence="2">Uncharacterized protein</fullName>
    </submittedName>
</protein>
<evidence type="ECO:0000256" key="1">
    <source>
        <dbReference type="SAM" id="MobiDB-lite"/>
    </source>
</evidence>
<proteinExistence type="predicted"/>
<organism evidence="2 3">
    <name type="scientific">Nonomuraea endophytica</name>
    <dbReference type="NCBI Taxonomy" id="714136"/>
    <lineage>
        <taxon>Bacteria</taxon>
        <taxon>Bacillati</taxon>
        <taxon>Actinomycetota</taxon>
        <taxon>Actinomycetes</taxon>
        <taxon>Streptosporangiales</taxon>
        <taxon>Streptosporangiaceae</taxon>
        <taxon>Nonomuraea</taxon>
    </lineage>
</organism>
<reference evidence="2 3" key="1">
    <citation type="submission" date="2020-08" db="EMBL/GenBank/DDBJ databases">
        <title>Genomic Encyclopedia of Type Strains, Phase IV (KMG-IV): sequencing the most valuable type-strain genomes for metagenomic binning, comparative biology and taxonomic classification.</title>
        <authorList>
            <person name="Goeker M."/>
        </authorList>
    </citation>
    <scope>NUCLEOTIDE SEQUENCE [LARGE SCALE GENOMIC DNA]</scope>
    <source>
        <strain evidence="2 3">DSM 45385</strain>
    </source>
</reference>
<dbReference type="AlphaFoldDB" id="A0A7W8A5S1"/>
<dbReference type="RefSeq" id="WP_184964663.1">
    <property type="nucleotide sequence ID" value="NZ_JACHIN010000006.1"/>
</dbReference>
<feature type="region of interest" description="Disordered" evidence="1">
    <location>
        <begin position="38"/>
        <end position="58"/>
    </location>
</feature>
<comment type="caution">
    <text evidence="2">The sequence shown here is derived from an EMBL/GenBank/DDBJ whole genome shotgun (WGS) entry which is preliminary data.</text>
</comment>
<dbReference type="Proteomes" id="UP000568380">
    <property type="component" value="Unassembled WGS sequence"/>
</dbReference>
<evidence type="ECO:0000313" key="2">
    <source>
        <dbReference type="EMBL" id="MBB5079206.1"/>
    </source>
</evidence>
<sequence>MSSPTPPPAPKWVKISGIVAAVLLLAFLIAQVLGVGGEHGPGRHASPAHAATGAEPRP</sequence>
<name>A0A7W8A5S1_9ACTN</name>
<accession>A0A7W8A5S1</accession>